<evidence type="ECO:0000313" key="2">
    <source>
        <dbReference type="EMBL" id="MYM73677.1"/>
    </source>
</evidence>
<dbReference type="EMBL" id="WWCR01000016">
    <property type="protein sequence ID" value="MYM73677.1"/>
    <property type="molecule type" value="Genomic_DNA"/>
</dbReference>
<sequence length="349" mass="36514">MQISSASTPPVIVPGANAGSNASAVDGTALGLNGENAATATPVTPTNNAAAPLRRGLSNWDQPLQGDISGAQQALDFLEQSAAQLRSLKSDLSTRLATRQRSDGALEARVRQFSNSWRSRTSASGGTLDSQLNFSTKGSNTSFTVRGLNLGNLRGGAREVIAVSIGGGQNVRSVVLEPGLSDDQIAQRFNDALAPAGVRAAINDDGQLTFSTAESQWANVRDTISLQGGGIRFPGGQLTRVKADAEAPQVDPDSWQTTDLESIRTTLAQVVQSLSKVEQSIASVRQALAQVAARVQTADPTATKGGMDQVAQNFVSTTKQPGYQSLLSITSALAGISRERVMSLLRLRS</sequence>
<dbReference type="RefSeq" id="WP_161050781.1">
    <property type="nucleotide sequence ID" value="NZ_WWCR01000016.1"/>
</dbReference>
<dbReference type="AlphaFoldDB" id="A0A7X4H1N8"/>
<name>A0A7X4H1N8_9BURK</name>
<organism evidence="2 3">
    <name type="scientific">Duganella margarita</name>
    <dbReference type="NCBI Taxonomy" id="2692170"/>
    <lineage>
        <taxon>Bacteria</taxon>
        <taxon>Pseudomonadati</taxon>
        <taxon>Pseudomonadota</taxon>
        <taxon>Betaproteobacteria</taxon>
        <taxon>Burkholderiales</taxon>
        <taxon>Oxalobacteraceae</taxon>
        <taxon>Telluria group</taxon>
        <taxon>Duganella</taxon>
    </lineage>
</organism>
<proteinExistence type="predicted"/>
<keyword evidence="1" id="KW-0175">Coiled coil</keyword>
<evidence type="ECO:0000313" key="3">
    <source>
        <dbReference type="Proteomes" id="UP000469734"/>
    </source>
</evidence>
<evidence type="ECO:0008006" key="4">
    <source>
        <dbReference type="Google" id="ProtNLM"/>
    </source>
</evidence>
<evidence type="ECO:0000256" key="1">
    <source>
        <dbReference type="SAM" id="Coils"/>
    </source>
</evidence>
<accession>A0A7X4H1N8</accession>
<dbReference type="Proteomes" id="UP000469734">
    <property type="component" value="Unassembled WGS sequence"/>
</dbReference>
<feature type="coiled-coil region" evidence="1">
    <location>
        <begin position="68"/>
        <end position="95"/>
    </location>
</feature>
<protein>
    <recommendedName>
        <fullName evidence="4">Flagellin</fullName>
    </recommendedName>
</protein>
<gene>
    <name evidence="2" type="ORF">GTP56_15905</name>
</gene>
<comment type="caution">
    <text evidence="2">The sequence shown here is derived from an EMBL/GenBank/DDBJ whole genome shotgun (WGS) entry which is preliminary data.</text>
</comment>
<reference evidence="2 3" key="1">
    <citation type="submission" date="2019-12" db="EMBL/GenBank/DDBJ databases">
        <title>Novel species isolated from a subtropical stream in China.</title>
        <authorList>
            <person name="Lu H."/>
        </authorList>
    </citation>
    <scope>NUCLEOTIDE SEQUENCE [LARGE SCALE GENOMIC DNA]</scope>
    <source>
        <strain evidence="2 3">FT134W</strain>
    </source>
</reference>